<sequence length="263" mass="28187">MSLLTVTSVVPLTPRMTRVTFVGDGLADIGTWPDQQLKLLFPKPGGPVDVSASSDAGTWYQAYLAVPDEVRPWMRSFTARSLTGGVLTVDFVLHGDDGPASAWASRARVGDVIGRFGPSPEYARPLGTADLLVFAGDETALPAIASLLELLPAAQSFAAFVEVADPAEEQDVPGVRWVHRRAGEDLVSVVSAMPAVEAGESVWVWLGGEASAVRALRRHFVGLGVSRKDIEFAGYWRRSLTQDDAPTSEDLAEAEERIAVLSE</sequence>
<gene>
    <name evidence="2" type="ORF">SAMN05216188_11494</name>
</gene>
<dbReference type="STRING" id="402600.SAMN05216188_11494"/>
<dbReference type="EMBL" id="FOFR01000014">
    <property type="protein sequence ID" value="SER70786.1"/>
    <property type="molecule type" value="Genomic_DNA"/>
</dbReference>
<dbReference type="SUPFAM" id="SSF63380">
    <property type="entry name" value="Riboflavin synthase domain-like"/>
    <property type="match status" value="1"/>
</dbReference>
<dbReference type="GO" id="GO:0016491">
    <property type="term" value="F:oxidoreductase activity"/>
    <property type="evidence" value="ECO:0007669"/>
    <property type="project" value="InterPro"/>
</dbReference>
<dbReference type="RefSeq" id="WP_089955509.1">
    <property type="nucleotide sequence ID" value="NZ_FOFR01000014.1"/>
</dbReference>
<organism evidence="2 3">
    <name type="scientific">Lentzea xinjiangensis</name>
    <dbReference type="NCBI Taxonomy" id="402600"/>
    <lineage>
        <taxon>Bacteria</taxon>
        <taxon>Bacillati</taxon>
        <taxon>Actinomycetota</taxon>
        <taxon>Actinomycetes</taxon>
        <taxon>Pseudonocardiales</taxon>
        <taxon>Pseudonocardiaceae</taxon>
        <taxon>Lentzea</taxon>
    </lineage>
</organism>
<dbReference type="AlphaFoldDB" id="A0A1H9RDI5"/>
<dbReference type="Pfam" id="PF08021">
    <property type="entry name" value="FAD_binding_9"/>
    <property type="match status" value="1"/>
</dbReference>
<name>A0A1H9RDI5_9PSEU</name>
<dbReference type="InterPro" id="IPR017938">
    <property type="entry name" value="Riboflavin_synthase-like_b-brl"/>
</dbReference>
<dbReference type="OrthoDB" id="3291337at2"/>
<reference evidence="3" key="1">
    <citation type="submission" date="2016-10" db="EMBL/GenBank/DDBJ databases">
        <authorList>
            <person name="Varghese N."/>
            <person name="Submissions S."/>
        </authorList>
    </citation>
    <scope>NUCLEOTIDE SEQUENCE [LARGE SCALE GENOMIC DNA]</scope>
    <source>
        <strain evidence="3">CGMCC 4.3525</strain>
    </source>
</reference>
<dbReference type="Pfam" id="PF04954">
    <property type="entry name" value="SIP"/>
    <property type="match status" value="1"/>
</dbReference>
<dbReference type="InterPro" id="IPR013113">
    <property type="entry name" value="SIP_FAD-bd"/>
</dbReference>
<dbReference type="InterPro" id="IPR017927">
    <property type="entry name" value="FAD-bd_FR_type"/>
</dbReference>
<feature type="domain" description="FAD-binding FR-type" evidence="1">
    <location>
        <begin position="1"/>
        <end position="125"/>
    </location>
</feature>
<dbReference type="Gene3D" id="3.40.50.80">
    <property type="entry name" value="Nucleotide-binding domain of ferredoxin-NADP reductase (FNR) module"/>
    <property type="match status" value="1"/>
</dbReference>
<dbReference type="Gene3D" id="2.40.30.10">
    <property type="entry name" value="Translation factors"/>
    <property type="match status" value="1"/>
</dbReference>
<evidence type="ECO:0000313" key="3">
    <source>
        <dbReference type="Proteomes" id="UP000199352"/>
    </source>
</evidence>
<proteinExistence type="predicted"/>
<keyword evidence="3" id="KW-1185">Reference proteome</keyword>
<evidence type="ECO:0000259" key="1">
    <source>
        <dbReference type="PROSITE" id="PS51384"/>
    </source>
</evidence>
<dbReference type="InterPro" id="IPR039374">
    <property type="entry name" value="SIP_fam"/>
</dbReference>
<dbReference type="Proteomes" id="UP000199352">
    <property type="component" value="Unassembled WGS sequence"/>
</dbReference>
<evidence type="ECO:0000313" key="2">
    <source>
        <dbReference type="EMBL" id="SER70786.1"/>
    </source>
</evidence>
<dbReference type="PROSITE" id="PS51384">
    <property type="entry name" value="FAD_FR"/>
    <property type="match status" value="1"/>
</dbReference>
<dbReference type="CDD" id="cd06193">
    <property type="entry name" value="siderophore_interacting"/>
    <property type="match status" value="1"/>
</dbReference>
<dbReference type="InterPro" id="IPR007037">
    <property type="entry name" value="SIP_rossman_dom"/>
</dbReference>
<dbReference type="InterPro" id="IPR039261">
    <property type="entry name" value="FNR_nucleotide-bd"/>
</dbReference>
<dbReference type="PANTHER" id="PTHR30157:SF0">
    <property type="entry name" value="NADPH-DEPENDENT FERRIC-CHELATE REDUCTASE"/>
    <property type="match status" value="1"/>
</dbReference>
<protein>
    <submittedName>
        <fullName evidence="2">NADPH-dependent ferric siderophore reductase, contains FAD-binding and SIP domains</fullName>
    </submittedName>
</protein>
<accession>A0A1H9RDI5</accession>
<dbReference type="PANTHER" id="PTHR30157">
    <property type="entry name" value="FERRIC REDUCTASE, NADPH-DEPENDENT"/>
    <property type="match status" value="1"/>
</dbReference>